<dbReference type="HAMAP" id="MF_00265">
    <property type="entry name" value="VapC_Nob1"/>
    <property type="match status" value="1"/>
</dbReference>
<dbReference type="GO" id="GO:0004540">
    <property type="term" value="F:RNA nuclease activity"/>
    <property type="evidence" value="ECO:0007669"/>
    <property type="project" value="InterPro"/>
</dbReference>
<proteinExistence type="inferred from homology"/>
<dbReference type="GO" id="GO:0000287">
    <property type="term" value="F:magnesium ion binding"/>
    <property type="evidence" value="ECO:0007669"/>
    <property type="project" value="UniProtKB-UniRule"/>
</dbReference>
<keyword evidence="2 6" id="KW-0540">Nuclease</keyword>
<evidence type="ECO:0000256" key="3">
    <source>
        <dbReference type="ARBA" id="ARBA00022723"/>
    </source>
</evidence>
<keyword evidence="4 6" id="KW-0378">Hydrolase</keyword>
<dbReference type="EC" id="3.1.-.-" evidence="6"/>
<gene>
    <name evidence="6" type="primary">vapC</name>
    <name evidence="8" type="ORF">FK219_001145</name>
</gene>
<evidence type="ECO:0000256" key="1">
    <source>
        <dbReference type="ARBA" id="ARBA00022649"/>
    </source>
</evidence>
<dbReference type="InterPro" id="IPR022907">
    <property type="entry name" value="VapC_family"/>
</dbReference>
<evidence type="ECO:0000256" key="2">
    <source>
        <dbReference type="ARBA" id="ARBA00022722"/>
    </source>
</evidence>
<keyword evidence="3 6" id="KW-0479">Metal-binding</keyword>
<dbReference type="AlphaFoldDB" id="A0A9E5JM49"/>
<evidence type="ECO:0000313" key="9">
    <source>
        <dbReference type="Proteomes" id="UP000818266"/>
    </source>
</evidence>
<dbReference type="Pfam" id="PF01850">
    <property type="entry name" value="PIN"/>
    <property type="match status" value="1"/>
</dbReference>
<protein>
    <recommendedName>
        <fullName evidence="6">Ribonuclease VapC</fullName>
        <shortName evidence="6">RNase VapC</shortName>
        <ecNumber evidence="6">3.1.-.-</ecNumber>
    </recommendedName>
    <alternativeName>
        <fullName evidence="6">Toxin VapC</fullName>
    </alternativeName>
</protein>
<comment type="cofactor">
    <cofactor evidence="6">
        <name>Mg(2+)</name>
        <dbReference type="ChEBI" id="CHEBI:18420"/>
    </cofactor>
</comment>
<dbReference type="GO" id="GO:0016787">
    <property type="term" value="F:hydrolase activity"/>
    <property type="evidence" value="ECO:0007669"/>
    <property type="project" value="UniProtKB-KW"/>
</dbReference>
<organism evidence="8 9">
    <name type="scientific">Microcella pacifica</name>
    <dbReference type="NCBI Taxonomy" id="2591847"/>
    <lineage>
        <taxon>Bacteria</taxon>
        <taxon>Bacillati</taxon>
        <taxon>Actinomycetota</taxon>
        <taxon>Actinomycetes</taxon>
        <taxon>Micrococcales</taxon>
        <taxon>Microbacteriaceae</taxon>
        <taxon>Microcella</taxon>
    </lineage>
</organism>
<dbReference type="GO" id="GO:0090729">
    <property type="term" value="F:toxin activity"/>
    <property type="evidence" value="ECO:0007669"/>
    <property type="project" value="UniProtKB-KW"/>
</dbReference>
<dbReference type="EMBL" id="VIKT02000002">
    <property type="protein sequence ID" value="NHF61857.1"/>
    <property type="molecule type" value="Genomic_DNA"/>
</dbReference>
<keyword evidence="9" id="KW-1185">Reference proteome</keyword>
<sequence length="127" mass="13144">MIILDANVLIAFLDGSDAHHEATLDLLERRLVDGFGASVLTVAEALVHPARAGRERAAMESLRAIGVQVLPVTADSAEALALARSGHRVRLPDAVALHAAVSTGSELATFDDALETAAESAGVVVAR</sequence>
<keyword evidence="1 6" id="KW-1277">Toxin-antitoxin system</keyword>
<dbReference type="SUPFAM" id="SSF88723">
    <property type="entry name" value="PIN domain-like"/>
    <property type="match status" value="1"/>
</dbReference>
<reference evidence="8 9" key="1">
    <citation type="submission" date="2020-03" db="EMBL/GenBank/DDBJ databases">
        <title>Chryseoglobus sp. isolated from a deep-sea seamount.</title>
        <authorList>
            <person name="Zhang D.-C."/>
        </authorList>
    </citation>
    <scope>NUCLEOTIDE SEQUENCE [LARGE SCALE GENOMIC DNA]</scope>
    <source>
        <strain evidence="8 9">KN1116</strain>
    </source>
</reference>
<feature type="domain" description="PIN" evidence="7">
    <location>
        <begin position="2"/>
        <end position="118"/>
    </location>
</feature>
<comment type="caution">
    <text evidence="8">The sequence shown here is derived from an EMBL/GenBank/DDBJ whole genome shotgun (WGS) entry which is preliminary data.</text>
</comment>
<evidence type="ECO:0000256" key="4">
    <source>
        <dbReference type="ARBA" id="ARBA00022801"/>
    </source>
</evidence>
<evidence type="ECO:0000256" key="5">
    <source>
        <dbReference type="ARBA" id="ARBA00022842"/>
    </source>
</evidence>
<dbReference type="Gene3D" id="3.40.50.1010">
    <property type="entry name" value="5'-nuclease"/>
    <property type="match status" value="1"/>
</dbReference>
<keyword evidence="5 6" id="KW-0460">Magnesium</keyword>
<evidence type="ECO:0000313" key="8">
    <source>
        <dbReference type="EMBL" id="NHF61857.1"/>
    </source>
</evidence>
<accession>A0A9E5JM49</accession>
<keyword evidence="6" id="KW-0800">Toxin</keyword>
<dbReference type="Proteomes" id="UP000818266">
    <property type="component" value="Unassembled WGS sequence"/>
</dbReference>
<feature type="binding site" evidence="6">
    <location>
        <position position="5"/>
    </location>
    <ligand>
        <name>Mg(2+)</name>
        <dbReference type="ChEBI" id="CHEBI:18420"/>
    </ligand>
</feature>
<comment type="function">
    <text evidence="6">Toxic component of a toxin-antitoxin (TA) system. An RNase.</text>
</comment>
<evidence type="ECO:0000259" key="7">
    <source>
        <dbReference type="Pfam" id="PF01850"/>
    </source>
</evidence>
<dbReference type="RefSeq" id="WP_165638006.1">
    <property type="nucleotide sequence ID" value="NZ_JAVJPO010000010.1"/>
</dbReference>
<comment type="similarity">
    <text evidence="6">Belongs to the PINc/VapC protein family.</text>
</comment>
<feature type="binding site" evidence="6">
    <location>
        <position position="93"/>
    </location>
    <ligand>
        <name>Mg(2+)</name>
        <dbReference type="ChEBI" id="CHEBI:18420"/>
    </ligand>
</feature>
<evidence type="ECO:0000256" key="6">
    <source>
        <dbReference type="HAMAP-Rule" id="MF_00265"/>
    </source>
</evidence>
<name>A0A9E5JM49_9MICO</name>
<dbReference type="InterPro" id="IPR029060">
    <property type="entry name" value="PIN-like_dom_sf"/>
</dbReference>
<dbReference type="InterPro" id="IPR002716">
    <property type="entry name" value="PIN_dom"/>
</dbReference>